<proteinExistence type="predicted"/>
<dbReference type="CDD" id="cd06587">
    <property type="entry name" value="VOC"/>
    <property type="match status" value="1"/>
</dbReference>
<accession>A0A0L7TJ47</accession>
<dbReference type="Gene3D" id="3.10.180.10">
    <property type="entry name" value="2,3-Dihydroxybiphenyl 1,2-Dioxygenase, domain 1"/>
    <property type="match status" value="1"/>
</dbReference>
<reference evidence="2 3" key="1">
    <citation type="journal article" date="2015" name="Int. J. Syst. Evol. Microbiol.">
        <title>Erwinia iniecta sp. nov., isolated from Russian wheat aphids (Diuraphis noxia).</title>
        <authorList>
            <person name="Campillo T."/>
            <person name="Luna E."/>
            <person name="Portier P."/>
            <person name="Fischer-Le Saux M."/>
            <person name="Lapitan N."/>
            <person name="Tisserat N.A."/>
            <person name="Leach J.E."/>
        </authorList>
    </citation>
    <scope>NUCLEOTIDE SEQUENCE [LARGE SCALE GENOMIC DNA]</scope>
    <source>
        <strain evidence="2 3">B149</strain>
    </source>
</reference>
<name>A0A0L7TJ47_9GAMM</name>
<sequence>MTSLKPLVDHVVINVADQLDEASALFRRLGFQLSARGHHSLGSSNYLAIFGENYLELLGYEPERGNQREDLWQSPRGLSGLVWKTEDADAVYQHLQQQQLAGDPPAAFFRPVTLPDGSEQQARFRTTRLRSDAVANGRSFFCQHLTPHAVWQPAWQQHPNAVTNISGFIIAADNPAAAAEVYAQLFTAGRVTTLNDGSLELPAGVTGVRFIHSEQAREQLGSLPDDYNGSPRMAALEFTSTSLDQVRQSLLAGNIRFTERNNTIQVSAEDGFNLALIFTA</sequence>
<dbReference type="RefSeq" id="WP_053115601.1">
    <property type="nucleotide sequence ID" value="NZ_JRXF01000001.1"/>
</dbReference>
<dbReference type="OrthoDB" id="9812467at2"/>
<evidence type="ECO:0000313" key="2">
    <source>
        <dbReference type="EMBL" id="KOC95360.1"/>
    </source>
</evidence>
<dbReference type="InterPro" id="IPR029068">
    <property type="entry name" value="Glyas_Bleomycin-R_OHBP_Dase"/>
</dbReference>
<dbReference type="EMBL" id="JRXF01000001">
    <property type="protein sequence ID" value="KOC95360.1"/>
    <property type="molecule type" value="Genomic_DNA"/>
</dbReference>
<evidence type="ECO:0000313" key="3">
    <source>
        <dbReference type="Proteomes" id="UP000036851"/>
    </source>
</evidence>
<protein>
    <recommendedName>
        <fullName evidence="1">Glyoxalase-like domain-containing protein</fullName>
    </recommendedName>
</protein>
<dbReference type="Proteomes" id="UP000036851">
    <property type="component" value="Unassembled WGS sequence"/>
</dbReference>
<comment type="caution">
    <text evidence="2">The sequence shown here is derived from an EMBL/GenBank/DDBJ whole genome shotgun (WGS) entry which is preliminary data.</text>
</comment>
<dbReference type="PATRIC" id="fig|1560201.4.peg.273"/>
<dbReference type="Pfam" id="PF13468">
    <property type="entry name" value="Glyoxalase_3"/>
    <property type="match status" value="1"/>
</dbReference>
<dbReference type="AlphaFoldDB" id="A0A0L7TJ47"/>
<dbReference type="STRING" id="1560201.NG42_13390"/>
<feature type="domain" description="Glyoxalase-like" evidence="1">
    <location>
        <begin position="8"/>
        <end position="186"/>
    </location>
</feature>
<dbReference type="InterPro" id="IPR025870">
    <property type="entry name" value="Glyoxalase-like_dom"/>
</dbReference>
<organism evidence="2 3">
    <name type="scientific">Winslowiella iniecta</name>
    <dbReference type="NCBI Taxonomy" id="1560201"/>
    <lineage>
        <taxon>Bacteria</taxon>
        <taxon>Pseudomonadati</taxon>
        <taxon>Pseudomonadota</taxon>
        <taxon>Gammaproteobacteria</taxon>
        <taxon>Enterobacterales</taxon>
        <taxon>Erwiniaceae</taxon>
        <taxon>Winslowiella</taxon>
    </lineage>
</organism>
<gene>
    <name evidence="2" type="ORF">NG43_01255</name>
</gene>
<dbReference type="PANTHER" id="PTHR40265">
    <property type="entry name" value="BLL2707 PROTEIN"/>
    <property type="match status" value="1"/>
</dbReference>
<dbReference type="SUPFAM" id="SSF54593">
    <property type="entry name" value="Glyoxalase/Bleomycin resistance protein/Dihydroxybiphenyl dioxygenase"/>
    <property type="match status" value="1"/>
</dbReference>
<dbReference type="PANTHER" id="PTHR40265:SF1">
    <property type="entry name" value="GLYOXALASE-LIKE DOMAIN-CONTAINING PROTEIN"/>
    <property type="match status" value="1"/>
</dbReference>
<evidence type="ECO:0000259" key="1">
    <source>
        <dbReference type="Pfam" id="PF13468"/>
    </source>
</evidence>